<evidence type="ECO:0000313" key="3">
    <source>
        <dbReference type="Proteomes" id="UP000779508"/>
    </source>
</evidence>
<sequence length="365" mass="42135">MKNIFIFGYYGFQNTGDEAILQVMIDQIKENIPYAKLTVLTYKAQETIDKYNINVVSRNKYIDLIKAIKESDIVISGGGSILQDTTSARSLIYYLSIIYIAKKMGKKVMFYGNGFGPITKAINKKLVKHIINKVDIITVRDYQSKEEMISLGIKKEIIVTADVTFAYKALPEIEIEEMLIDDEIDTDKKMIGISVREWKNEEKYKSVIAKAGDYLIDKGYEVIFIPMQHPRDYIISEEIASMMERTPKILQKIYSPKELISLMGKLYIMIGMRLHSLIFATIAGTPILGIEYDTKIYNFLQIVEQDNAGKVEDLDIDNVIKNIDNVLERRQEYKHRIDCVRDMLRKKSEQNILLLKSFMEKGEKK</sequence>
<dbReference type="PANTHER" id="PTHR36836:SF1">
    <property type="entry name" value="COLANIC ACID BIOSYNTHESIS PROTEIN WCAK"/>
    <property type="match status" value="1"/>
</dbReference>
<protein>
    <submittedName>
        <fullName evidence="2">Polysaccharide pyruvyl transferase CsaB</fullName>
    </submittedName>
</protein>
<gene>
    <name evidence="2" type="primary">csaB</name>
    <name evidence="2" type="ORF">KQI88_00940</name>
</gene>
<keyword evidence="3" id="KW-1185">Reference proteome</keyword>
<dbReference type="PANTHER" id="PTHR36836">
    <property type="entry name" value="COLANIC ACID BIOSYNTHESIS PROTEIN WCAK"/>
    <property type="match status" value="1"/>
</dbReference>
<dbReference type="Pfam" id="PF04230">
    <property type="entry name" value="PS_pyruv_trans"/>
    <property type="match status" value="1"/>
</dbReference>
<dbReference type="NCBIfam" id="TIGR03609">
    <property type="entry name" value="S_layer_CsaB"/>
    <property type="match status" value="1"/>
</dbReference>
<dbReference type="InterPro" id="IPR007345">
    <property type="entry name" value="Polysacch_pyruvyl_Trfase"/>
</dbReference>
<organism evidence="2 3">
    <name type="scientific">Alkaliphilus flagellatus</name>
    <dbReference type="NCBI Taxonomy" id="2841507"/>
    <lineage>
        <taxon>Bacteria</taxon>
        <taxon>Bacillati</taxon>
        <taxon>Bacillota</taxon>
        <taxon>Clostridia</taxon>
        <taxon>Peptostreptococcales</taxon>
        <taxon>Natronincolaceae</taxon>
        <taxon>Alkaliphilus</taxon>
    </lineage>
</organism>
<evidence type="ECO:0000259" key="1">
    <source>
        <dbReference type="Pfam" id="PF04230"/>
    </source>
</evidence>
<keyword evidence="2" id="KW-0808">Transferase</keyword>
<name>A0ABS6FYL6_9FIRM</name>
<dbReference type="EMBL" id="JAHLQK010000001">
    <property type="protein sequence ID" value="MBU5674981.1"/>
    <property type="molecule type" value="Genomic_DNA"/>
</dbReference>
<dbReference type="RefSeq" id="WP_216414492.1">
    <property type="nucleotide sequence ID" value="NZ_JAHLQK010000001.1"/>
</dbReference>
<evidence type="ECO:0000313" key="2">
    <source>
        <dbReference type="EMBL" id="MBU5674981.1"/>
    </source>
</evidence>
<dbReference type="GO" id="GO:0016740">
    <property type="term" value="F:transferase activity"/>
    <property type="evidence" value="ECO:0007669"/>
    <property type="project" value="UniProtKB-KW"/>
</dbReference>
<accession>A0ABS6FYL6</accession>
<comment type="caution">
    <text evidence="2">The sequence shown here is derived from an EMBL/GenBank/DDBJ whole genome shotgun (WGS) entry which is preliminary data.</text>
</comment>
<feature type="domain" description="Polysaccharide pyruvyl transferase" evidence="1">
    <location>
        <begin position="14"/>
        <end position="293"/>
    </location>
</feature>
<proteinExistence type="predicted"/>
<dbReference type="InterPro" id="IPR019896">
    <property type="entry name" value="Polysacch_pyruvyl_Trfase_CsaB"/>
</dbReference>
<dbReference type="Proteomes" id="UP000779508">
    <property type="component" value="Unassembled WGS sequence"/>
</dbReference>
<reference evidence="2 3" key="1">
    <citation type="submission" date="2021-06" db="EMBL/GenBank/DDBJ databases">
        <authorList>
            <person name="Sun Q."/>
            <person name="Li D."/>
        </authorList>
    </citation>
    <scope>NUCLEOTIDE SEQUENCE [LARGE SCALE GENOMIC DNA]</scope>
    <source>
        <strain evidence="2 3">MSJ-5</strain>
    </source>
</reference>